<gene>
    <name evidence="1" type="ORF">J2Z65_002691</name>
</gene>
<evidence type="ECO:0000313" key="1">
    <source>
        <dbReference type="EMBL" id="MBP1963472.1"/>
    </source>
</evidence>
<keyword evidence="2" id="KW-1185">Reference proteome</keyword>
<protein>
    <submittedName>
        <fullName evidence="1">Uncharacterized protein</fullName>
    </submittedName>
</protein>
<dbReference type="Proteomes" id="UP001519344">
    <property type="component" value="Unassembled WGS sequence"/>
</dbReference>
<organism evidence="1 2">
    <name type="scientific">Paenibacillus aceris</name>
    <dbReference type="NCBI Taxonomy" id="869555"/>
    <lineage>
        <taxon>Bacteria</taxon>
        <taxon>Bacillati</taxon>
        <taxon>Bacillota</taxon>
        <taxon>Bacilli</taxon>
        <taxon>Bacillales</taxon>
        <taxon>Paenibacillaceae</taxon>
        <taxon>Paenibacillus</taxon>
    </lineage>
</organism>
<reference evidence="1 2" key="1">
    <citation type="submission" date="2021-03" db="EMBL/GenBank/DDBJ databases">
        <title>Genomic Encyclopedia of Type Strains, Phase IV (KMG-IV): sequencing the most valuable type-strain genomes for metagenomic binning, comparative biology and taxonomic classification.</title>
        <authorList>
            <person name="Goeker M."/>
        </authorList>
    </citation>
    <scope>NUCLEOTIDE SEQUENCE [LARGE SCALE GENOMIC DNA]</scope>
    <source>
        <strain evidence="1 2">DSM 24950</strain>
    </source>
</reference>
<sequence length="31" mass="3165">MPPNLMTAISCHHPLGSAITGGAGLFREVDA</sequence>
<proteinExistence type="predicted"/>
<name>A0ABS4HXT4_9BACL</name>
<accession>A0ABS4HXT4</accession>
<evidence type="ECO:0000313" key="2">
    <source>
        <dbReference type="Proteomes" id="UP001519344"/>
    </source>
</evidence>
<dbReference type="EMBL" id="JAGGKV010000006">
    <property type="protein sequence ID" value="MBP1963472.1"/>
    <property type="molecule type" value="Genomic_DNA"/>
</dbReference>
<comment type="caution">
    <text evidence="1">The sequence shown here is derived from an EMBL/GenBank/DDBJ whole genome shotgun (WGS) entry which is preliminary data.</text>
</comment>